<dbReference type="Proteomes" id="UP000306602">
    <property type="component" value="Unassembled WGS sequence"/>
</dbReference>
<name>A0A4V3XK24_9RHOB</name>
<dbReference type="GO" id="GO:0005829">
    <property type="term" value="C:cytosol"/>
    <property type="evidence" value="ECO:0007669"/>
    <property type="project" value="TreeGrafter"/>
</dbReference>
<dbReference type="Pfam" id="PF08282">
    <property type="entry name" value="Hydrolase_3"/>
    <property type="match status" value="2"/>
</dbReference>
<dbReference type="SFLD" id="SFLDS00003">
    <property type="entry name" value="Haloacid_Dehalogenase"/>
    <property type="match status" value="1"/>
</dbReference>
<evidence type="ECO:0000256" key="4">
    <source>
        <dbReference type="SAM" id="MobiDB-lite"/>
    </source>
</evidence>
<dbReference type="NCBIfam" id="TIGR01486">
    <property type="entry name" value="HAD-SF-IIB-MPGP"/>
    <property type="match status" value="1"/>
</dbReference>
<keyword evidence="1" id="KW-0479">Metal-binding</keyword>
<dbReference type="AlphaFoldDB" id="A0A4V3XK24"/>
<dbReference type="NCBIfam" id="TIGR01484">
    <property type="entry name" value="HAD-SF-IIB"/>
    <property type="match status" value="1"/>
</dbReference>
<dbReference type="GO" id="GO:0000287">
    <property type="term" value="F:magnesium ion binding"/>
    <property type="evidence" value="ECO:0007669"/>
    <property type="project" value="TreeGrafter"/>
</dbReference>
<accession>A0A4V3XK24</accession>
<dbReference type="Gene3D" id="3.30.980.20">
    <property type="entry name" value="Putative mannosyl-3-phosphoglycerate phosphatase, domain 2"/>
    <property type="match status" value="1"/>
</dbReference>
<reference evidence="5 6" key="1">
    <citation type="submission" date="2019-04" db="EMBL/GenBank/DDBJ databases">
        <title>Shimia ponticola sp. nov., isolated from seawater.</title>
        <authorList>
            <person name="Kim Y.-O."/>
            <person name="Yoon J.-H."/>
        </authorList>
    </citation>
    <scope>NUCLEOTIDE SEQUENCE [LARGE SCALE GENOMIC DNA]</scope>
    <source>
        <strain evidence="5 6">MYP11</strain>
    </source>
</reference>
<dbReference type="SFLD" id="SFLDG01142">
    <property type="entry name" value="C2.B.2:_Mannosyl-3-phosphoglyc"/>
    <property type="match status" value="1"/>
</dbReference>
<dbReference type="InterPro" id="IPR006381">
    <property type="entry name" value="HAD-SF-IIB-MPGP"/>
</dbReference>
<feature type="region of interest" description="Disordered" evidence="4">
    <location>
        <begin position="221"/>
        <end position="240"/>
    </location>
</feature>
<dbReference type="Gene3D" id="3.40.50.1000">
    <property type="entry name" value="HAD superfamily/HAD-like"/>
    <property type="match status" value="1"/>
</dbReference>
<dbReference type="OrthoDB" id="193379at2"/>
<dbReference type="SFLD" id="SFLDG01140">
    <property type="entry name" value="C2.B:_Phosphomannomutase_and_P"/>
    <property type="match status" value="1"/>
</dbReference>
<evidence type="ECO:0000256" key="3">
    <source>
        <dbReference type="ARBA" id="ARBA00022842"/>
    </source>
</evidence>
<evidence type="ECO:0000313" key="5">
    <source>
        <dbReference type="EMBL" id="THH35303.1"/>
    </source>
</evidence>
<dbReference type="PANTHER" id="PTHR10000:SF8">
    <property type="entry name" value="HAD SUPERFAMILY HYDROLASE-LIKE, TYPE 3"/>
    <property type="match status" value="1"/>
</dbReference>
<keyword evidence="2 5" id="KW-0378">Hydrolase</keyword>
<dbReference type="GO" id="GO:0051479">
    <property type="term" value="P:mannosylglycerate biosynthetic process"/>
    <property type="evidence" value="ECO:0007669"/>
    <property type="project" value="InterPro"/>
</dbReference>
<organism evidence="5 6">
    <name type="scientific">Aliishimia ponticola</name>
    <dbReference type="NCBI Taxonomy" id="2499833"/>
    <lineage>
        <taxon>Bacteria</taxon>
        <taxon>Pseudomonadati</taxon>
        <taxon>Pseudomonadota</taxon>
        <taxon>Alphaproteobacteria</taxon>
        <taxon>Rhodobacterales</taxon>
        <taxon>Paracoccaceae</taxon>
        <taxon>Aliishimia</taxon>
    </lineage>
</organism>
<dbReference type="RefSeq" id="WP_136464035.1">
    <property type="nucleotide sequence ID" value="NZ_SRKY01000004.1"/>
</dbReference>
<dbReference type="InterPro" id="IPR006379">
    <property type="entry name" value="HAD-SF_hydro_IIB"/>
</dbReference>
<dbReference type="InterPro" id="IPR023214">
    <property type="entry name" value="HAD_sf"/>
</dbReference>
<evidence type="ECO:0000256" key="1">
    <source>
        <dbReference type="ARBA" id="ARBA00022723"/>
    </source>
</evidence>
<evidence type="ECO:0000256" key="2">
    <source>
        <dbReference type="ARBA" id="ARBA00022801"/>
    </source>
</evidence>
<proteinExistence type="predicted"/>
<comment type="caution">
    <text evidence="5">The sequence shown here is derived from an EMBL/GenBank/DDBJ whole genome shotgun (WGS) entry which is preliminary data.</text>
</comment>
<gene>
    <name evidence="5" type="ORF">E4Z66_15915</name>
</gene>
<dbReference type="InterPro" id="IPR036412">
    <property type="entry name" value="HAD-like_sf"/>
</dbReference>
<dbReference type="EMBL" id="SRKY01000004">
    <property type="protein sequence ID" value="THH35303.1"/>
    <property type="molecule type" value="Genomic_DNA"/>
</dbReference>
<protein>
    <submittedName>
        <fullName evidence="5">HAD-IIB family hydrolase</fullName>
    </submittedName>
</protein>
<dbReference type="GO" id="GO:0050531">
    <property type="term" value="F:mannosyl-3-phosphoglycerate phosphatase activity"/>
    <property type="evidence" value="ECO:0007669"/>
    <property type="project" value="InterPro"/>
</dbReference>
<dbReference type="SUPFAM" id="SSF56784">
    <property type="entry name" value="HAD-like"/>
    <property type="match status" value="1"/>
</dbReference>
<sequence length="260" mass="27613">MAPVFFTDLDGTLLDHDTYSHAPARDALAALRDRGIPLVLTSSKTAAEIAELHRDLDLGTTPAIVENGAGIFDPQEGLQGDRGAHRKVLTALDQLPSPLRAGFTGFTDMTVEEVQILTGLDAEASRRAKMRCHSEPGLWTGPQDTQDAFIAGLAQHGIAARQGGRFLTLSLGHTKADAMATVAQHLGATLTVALGDAPNDFEMLDAADIAVVIRNDHGPDVAPLRGEGSPRVHRTTEPGPRGWNTAVLAILEDITARGRE</sequence>
<keyword evidence="6" id="KW-1185">Reference proteome</keyword>
<dbReference type="PANTHER" id="PTHR10000">
    <property type="entry name" value="PHOSPHOSERINE PHOSPHATASE"/>
    <property type="match status" value="1"/>
</dbReference>
<evidence type="ECO:0000313" key="6">
    <source>
        <dbReference type="Proteomes" id="UP000306602"/>
    </source>
</evidence>
<keyword evidence="3" id="KW-0460">Magnesium</keyword>